<gene>
    <name evidence="1" type="ORF">GBAR_LOCUS17204</name>
</gene>
<reference evidence="1" key="1">
    <citation type="submission" date="2023-03" db="EMBL/GenBank/DDBJ databases">
        <authorList>
            <person name="Steffen K."/>
            <person name="Cardenas P."/>
        </authorList>
    </citation>
    <scope>NUCLEOTIDE SEQUENCE</scope>
</reference>
<comment type="caution">
    <text evidence="1">The sequence shown here is derived from an EMBL/GenBank/DDBJ whole genome shotgun (WGS) entry which is preliminary data.</text>
</comment>
<dbReference type="AlphaFoldDB" id="A0AA35WVF4"/>
<sequence>MSTCGPKVHILSQQWTPTNITDWVKLHSD</sequence>
<proteinExistence type="predicted"/>
<keyword evidence="2" id="KW-1185">Reference proteome</keyword>
<organism evidence="1 2">
    <name type="scientific">Geodia barretti</name>
    <name type="common">Barrett's horny sponge</name>
    <dbReference type="NCBI Taxonomy" id="519541"/>
    <lineage>
        <taxon>Eukaryota</taxon>
        <taxon>Metazoa</taxon>
        <taxon>Porifera</taxon>
        <taxon>Demospongiae</taxon>
        <taxon>Heteroscleromorpha</taxon>
        <taxon>Tetractinellida</taxon>
        <taxon>Astrophorina</taxon>
        <taxon>Geodiidae</taxon>
        <taxon>Geodia</taxon>
    </lineage>
</organism>
<protein>
    <submittedName>
        <fullName evidence="1">Uncharacterized protein</fullName>
    </submittedName>
</protein>
<name>A0AA35WVF4_GEOBA</name>
<dbReference type="Proteomes" id="UP001174909">
    <property type="component" value="Unassembled WGS sequence"/>
</dbReference>
<accession>A0AA35WVF4</accession>
<evidence type="ECO:0000313" key="2">
    <source>
        <dbReference type="Proteomes" id="UP001174909"/>
    </source>
</evidence>
<evidence type="ECO:0000313" key="1">
    <source>
        <dbReference type="EMBL" id="CAI8030341.1"/>
    </source>
</evidence>
<dbReference type="EMBL" id="CASHTH010002471">
    <property type="protein sequence ID" value="CAI8030341.1"/>
    <property type="molecule type" value="Genomic_DNA"/>
</dbReference>